<feature type="transmembrane region" description="Helical" evidence="6">
    <location>
        <begin position="355"/>
        <end position="380"/>
    </location>
</feature>
<evidence type="ECO:0000256" key="5">
    <source>
        <dbReference type="ARBA" id="ARBA00023136"/>
    </source>
</evidence>
<dbReference type="PANTHER" id="PTHR30250:SF11">
    <property type="entry name" value="O-ANTIGEN TRANSPORTER-RELATED"/>
    <property type="match status" value="1"/>
</dbReference>
<accession>A0ABZ2HJY2</accession>
<feature type="transmembrane region" description="Helical" evidence="6">
    <location>
        <begin position="251"/>
        <end position="282"/>
    </location>
</feature>
<sequence>MAAIGRSAAGSETLRAGGAAGIMISIRVLGAFGTLAYTVILARMLSPQDFGLVWTLWSGAFIAAYLSTLNIGATAIREVVRARASGNDAAAAGFVIVSRRVLLLACLPVVATFLGLIWFRNPDMAESYPIAVLMAAAMIPVMGWNATNAAQAVALDKVLRSQVPGMVLRPLVFCVVLGCAWLIGISVSLEIVVGLYLSIVGLIAMVQFVLLRRFFDFMRNTTPDTKGWQRWITTGLLLAPNRLLTDRLRDVLLLVAAIPLGAVGVAQMAVALSVVTFLSFAVNAVETSFAPKISRSIARALSEGDHAHEDPRTLHFIAISGALKLGLMAAGAAVLWLFMPLVIRLFGSDYAASEAVIWWVFLIPLASAFFGNTALVMQLFDKRRAFFLTSVAALLTLVAVGISVVPMIVALGHDALIVTAAGFAVTMIALQAVRWALCRITTGIDVSAIGALARWYRHMPTHHKDKEVDA</sequence>
<dbReference type="Proteomes" id="UP001364156">
    <property type="component" value="Chromosome"/>
</dbReference>
<feature type="transmembrane region" description="Helical" evidence="6">
    <location>
        <begin position="167"/>
        <end position="185"/>
    </location>
</feature>
<dbReference type="InterPro" id="IPR050833">
    <property type="entry name" value="Poly_Biosynth_Transport"/>
</dbReference>
<feature type="transmembrane region" description="Helical" evidence="6">
    <location>
        <begin position="54"/>
        <end position="80"/>
    </location>
</feature>
<name>A0ABZ2HJY2_9RHOB</name>
<proteinExistence type="predicted"/>
<dbReference type="Pfam" id="PF01943">
    <property type="entry name" value="Polysacc_synt"/>
    <property type="match status" value="1"/>
</dbReference>
<feature type="transmembrane region" description="Helical" evidence="6">
    <location>
        <begin position="416"/>
        <end position="437"/>
    </location>
</feature>
<evidence type="ECO:0000256" key="4">
    <source>
        <dbReference type="ARBA" id="ARBA00022989"/>
    </source>
</evidence>
<keyword evidence="2" id="KW-1003">Cell membrane</keyword>
<protein>
    <submittedName>
        <fullName evidence="7">Oligosaccharide flippase family protein</fullName>
    </submittedName>
</protein>
<gene>
    <name evidence="7" type="ORF">RZ517_07850</name>
</gene>
<organism evidence="7 8">
    <name type="scientific">Roseovarius phycicola</name>
    <dbReference type="NCBI Taxonomy" id="3080976"/>
    <lineage>
        <taxon>Bacteria</taxon>
        <taxon>Pseudomonadati</taxon>
        <taxon>Pseudomonadota</taxon>
        <taxon>Alphaproteobacteria</taxon>
        <taxon>Rhodobacterales</taxon>
        <taxon>Roseobacteraceae</taxon>
        <taxon>Roseovarius</taxon>
    </lineage>
</organism>
<feature type="transmembrane region" description="Helical" evidence="6">
    <location>
        <begin position="316"/>
        <end position="343"/>
    </location>
</feature>
<feature type="transmembrane region" description="Helical" evidence="6">
    <location>
        <begin position="191"/>
        <end position="211"/>
    </location>
</feature>
<dbReference type="EMBL" id="CP146069">
    <property type="protein sequence ID" value="WWR48070.1"/>
    <property type="molecule type" value="Genomic_DNA"/>
</dbReference>
<keyword evidence="8" id="KW-1185">Reference proteome</keyword>
<evidence type="ECO:0000256" key="1">
    <source>
        <dbReference type="ARBA" id="ARBA00004651"/>
    </source>
</evidence>
<keyword evidence="3 6" id="KW-0812">Transmembrane</keyword>
<dbReference type="InterPro" id="IPR002797">
    <property type="entry name" value="Polysacc_synth"/>
</dbReference>
<feature type="transmembrane region" description="Helical" evidence="6">
    <location>
        <begin position="127"/>
        <end position="146"/>
    </location>
</feature>
<evidence type="ECO:0000313" key="8">
    <source>
        <dbReference type="Proteomes" id="UP001364156"/>
    </source>
</evidence>
<reference evidence="7 8" key="1">
    <citation type="submission" date="2023-10" db="EMBL/GenBank/DDBJ databases">
        <title>Roseovarius strain S88 nov., isolated from a marine algae.</title>
        <authorList>
            <person name="Lee M.W."/>
            <person name="Lee J.K."/>
            <person name="Kim J.M."/>
            <person name="Choi D.G."/>
            <person name="Baek J.H."/>
            <person name="Bayburt H."/>
            <person name="Jung J.J."/>
            <person name="Han D.M."/>
            <person name="Jeon C.O."/>
        </authorList>
    </citation>
    <scope>NUCLEOTIDE SEQUENCE [LARGE SCALE GENOMIC DNA]</scope>
    <source>
        <strain evidence="7 8">S88</strain>
    </source>
</reference>
<comment type="subcellular location">
    <subcellularLocation>
        <location evidence="1">Cell membrane</location>
        <topology evidence="1">Multi-pass membrane protein</topology>
    </subcellularLocation>
</comment>
<feature type="transmembrane region" description="Helical" evidence="6">
    <location>
        <begin position="386"/>
        <end position="409"/>
    </location>
</feature>
<feature type="transmembrane region" description="Helical" evidence="6">
    <location>
        <begin position="20"/>
        <end position="42"/>
    </location>
</feature>
<dbReference type="PANTHER" id="PTHR30250">
    <property type="entry name" value="PST FAMILY PREDICTED COLANIC ACID TRANSPORTER"/>
    <property type="match status" value="1"/>
</dbReference>
<feature type="transmembrane region" description="Helical" evidence="6">
    <location>
        <begin position="101"/>
        <end position="121"/>
    </location>
</feature>
<keyword evidence="5 6" id="KW-0472">Membrane</keyword>
<evidence type="ECO:0000256" key="6">
    <source>
        <dbReference type="SAM" id="Phobius"/>
    </source>
</evidence>
<evidence type="ECO:0000256" key="3">
    <source>
        <dbReference type="ARBA" id="ARBA00022692"/>
    </source>
</evidence>
<evidence type="ECO:0000256" key="2">
    <source>
        <dbReference type="ARBA" id="ARBA00022475"/>
    </source>
</evidence>
<evidence type="ECO:0000313" key="7">
    <source>
        <dbReference type="EMBL" id="WWR48070.1"/>
    </source>
</evidence>
<keyword evidence="4 6" id="KW-1133">Transmembrane helix</keyword>